<keyword evidence="3" id="KW-1185">Reference proteome</keyword>
<proteinExistence type="predicted"/>
<accession>A0A1I3HLY6</accession>
<gene>
    <name evidence="2" type="ORF">SAMN05444682_103414</name>
</gene>
<organism evidence="2 3">
    <name type="scientific">Parapedobacter indicus</name>
    <dbReference type="NCBI Taxonomy" id="1477437"/>
    <lineage>
        <taxon>Bacteria</taxon>
        <taxon>Pseudomonadati</taxon>
        <taxon>Bacteroidota</taxon>
        <taxon>Sphingobacteriia</taxon>
        <taxon>Sphingobacteriales</taxon>
        <taxon>Sphingobacteriaceae</taxon>
        <taxon>Parapedobacter</taxon>
    </lineage>
</organism>
<evidence type="ECO:0000313" key="2">
    <source>
        <dbReference type="EMBL" id="SFI36643.1"/>
    </source>
</evidence>
<dbReference type="Proteomes" id="UP000198670">
    <property type="component" value="Unassembled WGS sequence"/>
</dbReference>
<evidence type="ECO:0000256" key="1">
    <source>
        <dbReference type="SAM" id="MobiDB-lite"/>
    </source>
</evidence>
<dbReference type="EMBL" id="FOQO01000003">
    <property type="protein sequence ID" value="SFI36643.1"/>
    <property type="molecule type" value="Genomic_DNA"/>
</dbReference>
<protein>
    <submittedName>
        <fullName evidence="2">Uncharacterized protein</fullName>
    </submittedName>
</protein>
<evidence type="ECO:0000313" key="3">
    <source>
        <dbReference type="Proteomes" id="UP000198670"/>
    </source>
</evidence>
<dbReference type="AlphaFoldDB" id="A0A1I3HLY6"/>
<sequence length="68" mass="7370">MALGMVLLSCSKSDEEPGGNGTPTELSGKLLYTFVGIVSQLDLATNVEGVYFTYNTYGFNDWSMSMDC</sequence>
<name>A0A1I3HLY6_9SPHI</name>
<reference evidence="2 3" key="1">
    <citation type="submission" date="2016-10" db="EMBL/GenBank/DDBJ databases">
        <authorList>
            <person name="de Groot N.N."/>
        </authorList>
    </citation>
    <scope>NUCLEOTIDE SEQUENCE [LARGE SCALE GENOMIC DNA]</scope>
    <source>
        <strain evidence="2 3">RK1</strain>
    </source>
</reference>
<feature type="region of interest" description="Disordered" evidence="1">
    <location>
        <begin position="1"/>
        <end position="24"/>
    </location>
</feature>